<name>A0A5N5QPA1_9AGAM</name>
<feature type="region of interest" description="Disordered" evidence="1">
    <location>
        <begin position="1"/>
        <end position="33"/>
    </location>
</feature>
<feature type="compositionally biased region" description="Basic and acidic residues" evidence="1">
    <location>
        <begin position="413"/>
        <end position="432"/>
    </location>
</feature>
<feature type="compositionally biased region" description="Polar residues" evidence="1">
    <location>
        <begin position="473"/>
        <end position="483"/>
    </location>
</feature>
<keyword evidence="3" id="KW-1185">Reference proteome</keyword>
<feature type="region of interest" description="Disordered" evidence="1">
    <location>
        <begin position="509"/>
        <end position="528"/>
    </location>
</feature>
<feature type="region of interest" description="Disordered" evidence="1">
    <location>
        <begin position="624"/>
        <end position="701"/>
    </location>
</feature>
<sequence length="701" mass="75002">MDRNTSNQLPPPPPVYSEDAQSHHPNIESVSPDDQPLILIMPSEGKSTFQSGFLGAEGDISSLEGEVHIKSASMEKWNNVSIIYRSEEYVGLNKVELGFLKHILYSQQQAPSSSTSPDASTLPGVLPFSIPLTPDTPQCLHTSASAISHTLTVTLESSTLPSVSKSAEIHTRRYTTVTSPYLPVAPRRIILNAPTPTTVEIPRTIFRSGEPIPLYWEIPPPEHGALQRGVRLRNLRAELVRLIRVDNGDEDDDGESIVSEDETGWAPAEPDMGIVFSPTPTAGFEKGSSMQANQPGASSSIPSGGPIHPTIVTRSGVPARLHPTRSVRVRLVLHGLSHDPRADIQRQENTHEICASISQTTLMHDVSFHVIMRASFLVGGQEQTIKGRIPVTIIPRVVPQVEVPGELEEAYMKKHDKPPTKTVRMADADHGEGPSVGPPPAFDEGTITSALSGEPVAPPPFVDAPYAAPPLESSGSQPPTFNESESRVNDSDGRLPTFFESESAAVAASSSSISQPLPPAPSGTFGEWTQTCANSTMELRFPGEGSSYGFNPQDQFDGLTLGLRHNEQVLPNDPRLPHPHSNTMLSPDILADIHSDLPPPLTVGDPVSNLALRLQILVAASSDVNETAPPPPPALDDPADPPPSINDHFHHTAGGNVPLTETPRPVPTDGALPPYLNPGVTASAVAAGPPAYTDIPPREGR</sequence>
<evidence type="ECO:0000313" key="3">
    <source>
        <dbReference type="Proteomes" id="UP000383932"/>
    </source>
</evidence>
<gene>
    <name evidence="2" type="ORF">CTheo_2898</name>
</gene>
<dbReference type="EMBL" id="SSOP01000033">
    <property type="protein sequence ID" value="KAB5593605.1"/>
    <property type="molecule type" value="Genomic_DNA"/>
</dbReference>
<evidence type="ECO:0000256" key="1">
    <source>
        <dbReference type="SAM" id="MobiDB-lite"/>
    </source>
</evidence>
<feature type="compositionally biased region" description="Low complexity" evidence="1">
    <location>
        <begin position="295"/>
        <end position="308"/>
    </location>
</feature>
<dbReference type="AlphaFoldDB" id="A0A5N5QPA1"/>
<proteinExistence type="predicted"/>
<feature type="compositionally biased region" description="Basic and acidic residues" evidence="1">
    <location>
        <begin position="484"/>
        <end position="493"/>
    </location>
</feature>
<feature type="region of interest" description="Disordered" evidence="1">
    <location>
        <begin position="285"/>
        <end position="308"/>
    </location>
</feature>
<dbReference type="OrthoDB" id="3357813at2759"/>
<feature type="region of interest" description="Disordered" evidence="1">
    <location>
        <begin position="413"/>
        <end position="495"/>
    </location>
</feature>
<organism evidence="2 3">
    <name type="scientific">Ceratobasidium theobromae</name>
    <dbReference type="NCBI Taxonomy" id="1582974"/>
    <lineage>
        <taxon>Eukaryota</taxon>
        <taxon>Fungi</taxon>
        <taxon>Dikarya</taxon>
        <taxon>Basidiomycota</taxon>
        <taxon>Agaricomycotina</taxon>
        <taxon>Agaricomycetes</taxon>
        <taxon>Cantharellales</taxon>
        <taxon>Ceratobasidiaceae</taxon>
        <taxon>Ceratobasidium</taxon>
    </lineage>
</organism>
<feature type="compositionally biased region" description="Pro residues" evidence="1">
    <location>
        <begin position="628"/>
        <end position="644"/>
    </location>
</feature>
<accession>A0A5N5QPA1</accession>
<reference evidence="2 3" key="1">
    <citation type="journal article" date="2019" name="Fungal Biol. Biotechnol.">
        <title>Draft genome sequence of fastidious pathogen Ceratobasidium theobromae, which causes vascular-streak dieback in Theobroma cacao.</title>
        <authorList>
            <person name="Ali S.S."/>
            <person name="Asman A."/>
            <person name="Shao J."/>
            <person name="Firmansyah A.P."/>
            <person name="Susilo A.W."/>
            <person name="Rosmana A."/>
            <person name="McMahon P."/>
            <person name="Junaid M."/>
            <person name="Guest D."/>
            <person name="Kheng T.Y."/>
            <person name="Meinhardt L.W."/>
            <person name="Bailey B.A."/>
        </authorList>
    </citation>
    <scope>NUCLEOTIDE SEQUENCE [LARGE SCALE GENOMIC DNA]</scope>
    <source>
        <strain evidence="2 3">CT2</strain>
    </source>
</reference>
<protein>
    <submittedName>
        <fullName evidence="2">Uncharacterized protein</fullName>
    </submittedName>
</protein>
<dbReference type="Proteomes" id="UP000383932">
    <property type="component" value="Unassembled WGS sequence"/>
</dbReference>
<comment type="caution">
    <text evidence="2">The sequence shown here is derived from an EMBL/GenBank/DDBJ whole genome shotgun (WGS) entry which is preliminary data.</text>
</comment>
<evidence type="ECO:0000313" key="2">
    <source>
        <dbReference type="EMBL" id="KAB5593605.1"/>
    </source>
</evidence>